<proteinExistence type="inferred from homology"/>
<protein>
    <recommendedName>
        <fullName evidence="3 8">Mediator of RNA polymerase II transcription subunit 18</fullName>
    </recommendedName>
    <alternativeName>
        <fullName evidence="7 8">Mediator complex subunit 18</fullName>
    </alternativeName>
</protein>
<dbReference type="GO" id="GO:0016592">
    <property type="term" value="C:mediator complex"/>
    <property type="evidence" value="ECO:0007669"/>
    <property type="project" value="InterPro"/>
</dbReference>
<comment type="subcellular location">
    <subcellularLocation>
        <location evidence="1 8">Nucleus</location>
    </subcellularLocation>
</comment>
<reference evidence="10 11" key="1">
    <citation type="submission" date="2017-04" db="EMBL/GenBank/DDBJ databases">
        <title>Draft genome sequence of Tuber borchii Vittad., a whitish edible truffle.</title>
        <authorList>
            <consortium name="DOE Joint Genome Institute"/>
            <person name="Murat C."/>
            <person name="Kuo A."/>
            <person name="Barry K.W."/>
            <person name="Clum A."/>
            <person name="Dockter R.B."/>
            <person name="Fauchery L."/>
            <person name="Iotti M."/>
            <person name="Kohler A."/>
            <person name="Labutti K."/>
            <person name="Lindquist E.A."/>
            <person name="Lipzen A."/>
            <person name="Ohm R.A."/>
            <person name="Wang M."/>
            <person name="Grigoriev I.V."/>
            <person name="Zambonelli A."/>
            <person name="Martin F.M."/>
        </authorList>
    </citation>
    <scope>NUCLEOTIDE SEQUENCE [LARGE SCALE GENOMIC DNA]</scope>
    <source>
        <strain evidence="10 11">Tbo3840</strain>
    </source>
</reference>
<dbReference type="GO" id="GO:0003712">
    <property type="term" value="F:transcription coregulator activity"/>
    <property type="evidence" value="ECO:0007669"/>
    <property type="project" value="InterPro"/>
</dbReference>
<comment type="function">
    <text evidence="8">Component of the Mediator complex, a coactivator involved in the regulated transcription of nearly all RNA polymerase II-dependent genes. Mediator functions as a bridge to convey information from gene-specific regulatory proteins to the basal RNA polymerase II transcription machinery. Mediator is recruited to promoters by direct interactions with regulatory proteins and serves as a scaffold for the assembly of a functional preinitiation complex with RNA polymerase II and the general transcription factors.</text>
</comment>
<evidence type="ECO:0000256" key="2">
    <source>
        <dbReference type="ARBA" id="ARBA00009814"/>
    </source>
</evidence>
<dbReference type="GO" id="GO:0006369">
    <property type="term" value="P:termination of RNA polymerase II transcription"/>
    <property type="evidence" value="ECO:0007669"/>
    <property type="project" value="TreeGrafter"/>
</dbReference>
<evidence type="ECO:0000256" key="8">
    <source>
        <dbReference type="RuleBase" id="RU364150"/>
    </source>
</evidence>
<comment type="subunit">
    <text evidence="8">Component of the Mediator complex.</text>
</comment>
<evidence type="ECO:0000256" key="7">
    <source>
        <dbReference type="ARBA" id="ARBA00032012"/>
    </source>
</evidence>
<dbReference type="PANTHER" id="PTHR13321:SF2">
    <property type="entry name" value="MEDIATOR OF RNA POLYMERASE II TRANSCRIPTION SUBUNIT 18"/>
    <property type="match status" value="1"/>
</dbReference>
<feature type="region of interest" description="Disordered" evidence="9">
    <location>
        <begin position="108"/>
        <end position="150"/>
    </location>
</feature>
<accession>A0A2T7A9I0</accession>
<keyword evidence="11" id="KW-1185">Reference proteome</keyword>
<dbReference type="OrthoDB" id="5348092at2759"/>
<sequence>MPPPPHLSFAQSTYQELSLYSHIPAARQPQILRVISGITGMLPEITLEHHLVYKPKRPRQPGQNAELYYLQLISIVPEEQKQEEAEGKKGYDVKSQKWRIRLEDLPEVTRKPVTSRNSGLAPPPQLPSPPPPPPSAAPYAQYGSPYPTSGLQPLDPAKSWILKAAVRVQSHQDVESINTGVNELKGFKELMRGMCDLEVAERLALDTRVR</sequence>
<keyword evidence="6 8" id="KW-0539">Nucleus</keyword>
<keyword evidence="8" id="KW-0010">Activator</keyword>
<evidence type="ECO:0000256" key="1">
    <source>
        <dbReference type="ARBA" id="ARBA00004123"/>
    </source>
</evidence>
<dbReference type="PANTHER" id="PTHR13321">
    <property type="entry name" value="MEDIATOR OF RNA POLYMERASE II TRANSCRIPTION, SUBUNIT 18"/>
    <property type="match status" value="1"/>
</dbReference>
<evidence type="ECO:0000256" key="3">
    <source>
        <dbReference type="ARBA" id="ARBA00019612"/>
    </source>
</evidence>
<evidence type="ECO:0000256" key="6">
    <source>
        <dbReference type="ARBA" id="ARBA00023242"/>
    </source>
</evidence>
<evidence type="ECO:0000313" key="10">
    <source>
        <dbReference type="EMBL" id="PUU84396.1"/>
    </source>
</evidence>
<dbReference type="AlphaFoldDB" id="A0A2T7A9I0"/>
<gene>
    <name evidence="8" type="primary">MED18</name>
    <name evidence="10" type="ORF">B9Z19DRAFT_1070247</name>
</gene>
<dbReference type="GO" id="GO:0070847">
    <property type="term" value="C:core mediator complex"/>
    <property type="evidence" value="ECO:0007669"/>
    <property type="project" value="TreeGrafter"/>
</dbReference>
<dbReference type="Pfam" id="PF09637">
    <property type="entry name" value="Med18"/>
    <property type="match status" value="2"/>
</dbReference>
<comment type="similarity">
    <text evidence="2 8">Belongs to the Mediator complex subunit 18 family.</text>
</comment>
<feature type="compositionally biased region" description="Low complexity" evidence="9">
    <location>
        <begin position="137"/>
        <end position="147"/>
    </location>
</feature>
<dbReference type="GO" id="GO:0006357">
    <property type="term" value="P:regulation of transcription by RNA polymerase II"/>
    <property type="evidence" value="ECO:0007669"/>
    <property type="project" value="InterPro"/>
</dbReference>
<dbReference type="InterPro" id="IPR019095">
    <property type="entry name" value="Mediator_Med18"/>
</dbReference>
<dbReference type="Gene3D" id="2.40.320.10">
    <property type="entry name" value="Hypothetical Protein Pfu-838710-001"/>
    <property type="match status" value="2"/>
</dbReference>
<dbReference type="STRING" id="42251.A0A2T7A9I0"/>
<evidence type="ECO:0000256" key="5">
    <source>
        <dbReference type="ARBA" id="ARBA00023163"/>
    </source>
</evidence>
<feature type="compositionally biased region" description="Pro residues" evidence="9">
    <location>
        <begin position="121"/>
        <end position="136"/>
    </location>
</feature>
<evidence type="ECO:0000256" key="4">
    <source>
        <dbReference type="ARBA" id="ARBA00023015"/>
    </source>
</evidence>
<keyword evidence="4 8" id="KW-0805">Transcription regulation</keyword>
<comment type="caution">
    <text evidence="10">The sequence shown here is derived from an EMBL/GenBank/DDBJ whole genome shotgun (WGS) entry which is preliminary data.</text>
</comment>
<evidence type="ECO:0000256" key="9">
    <source>
        <dbReference type="SAM" id="MobiDB-lite"/>
    </source>
</evidence>
<dbReference type="Proteomes" id="UP000244722">
    <property type="component" value="Unassembled WGS sequence"/>
</dbReference>
<organism evidence="10 11">
    <name type="scientific">Tuber borchii</name>
    <name type="common">White truffle</name>
    <dbReference type="NCBI Taxonomy" id="42251"/>
    <lineage>
        <taxon>Eukaryota</taxon>
        <taxon>Fungi</taxon>
        <taxon>Dikarya</taxon>
        <taxon>Ascomycota</taxon>
        <taxon>Pezizomycotina</taxon>
        <taxon>Pezizomycetes</taxon>
        <taxon>Pezizales</taxon>
        <taxon>Tuberaceae</taxon>
        <taxon>Tuber</taxon>
    </lineage>
</organism>
<keyword evidence="5 8" id="KW-0804">Transcription</keyword>
<name>A0A2T7A9I0_TUBBO</name>
<dbReference type="EMBL" id="NESQ01000001">
    <property type="protein sequence ID" value="PUU84396.1"/>
    <property type="molecule type" value="Genomic_DNA"/>
</dbReference>
<evidence type="ECO:0000313" key="11">
    <source>
        <dbReference type="Proteomes" id="UP000244722"/>
    </source>
</evidence>